<evidence type="ECO:0000313" key="2">
    <source>
        <dbReference type="EMBL" id="GAA1246046.1"/>
    </source>
</evidence>
<organism evidence="2 3">
    <name type="scientific">Kitasatospora nipponensis</name>
    <dbReference type="NCBI Taxonomy" id="258049"/>
    <lineage>
        <taxon>Bacteria</taxon>
        <taxon>Bacillati</taxon>
        <taxon>Actinomycetota</taxon>
        <taxon>Actinomycetes</taxon>
        <taxon>Kitasatosporales</taxon>
        <taxon>Streptomycetaceae</taxon>
        <taxon>Kitasatospora</taxon>
    </lineage>
</organism>
<dbReference type="Proteomes" id="UP001500037">
    <property type="component" value="Unassembled WGS sequence"/>
</dbReference>
<comment type="caution">
    <text evidence="2">The sequence shown here is derived from an EMBL/GenBank/DDBJ whole genome shotgun (WGS) entry which is preliminary data.</text>
</comment>
<proteinExistence type="predicted"/>
<name>A0ABP4H1C5_9ACTN</name>
<dbReference type="EMBL" id="BAAALF010000074">
    <property type="protein sequence ID" value="GAA1246046.1"/>
    <property type="molecule type" value="Genomic_DNA"/>
</dbReference>
<evidence type="ECO:0000313" key="3">
    <source>
        <dbReference type="Proteomes" id="UP001500037"/>
    </source>
</evidence>
<accession>A0ABP4H1C5</accession>
<evidence type="ECO:0000256" key="1">
    <source>
        <dbReference type="SAM" id="MobiDB-lite"/>
    </source>
</evidence>
<feature type="region of interest" description="Disordered" evidence="1">
    <location>
        <begin position="76"/>
        <end position="99"/>
    </location>
</feature>
<gene>
    <name evidence="2" type="ORF">GCM10009665_41170</name>
</gene>
<reference evidence="3" key="1">
    <citation type="journal article" date="2019" name="Int. J. Syst. Evol. Microbiol.">
        <title>The Global Catalogue of Microorganisms (GCM) 10K type strain sequencing project: providing services to taxonomists for standard genome sequencing and annotation.</title>
        <authorList>
            <consortium name="The Broad Institute Genomics Platform"/>
            <consortium name="The Broad Institute Genome Sequencing Center for Infectious Disease"/>
            <person name="Wu L."/>
            <person name="Ma J."/>
        </authorList>
    </citation>
    <scope>NUCLEOTIDE SEQUENCE [LARGE SCALE GENOMIC DNA]</scope>
    <source>
        <strain evidence="3">JCM 13004</strain>
    </source>
</reference>
<sequence>MKSSLLPVKPGTSSAVPRGAPAGSPRSAANVPRAVLSRTAEAQRGSARKRGVLIGVGSSGSVLGVGAVRCGGAAHEPSGLVGEGVEPTAVPGEPGAANG</sequence>
<feature type="region of interest" description="Disordered" evidence="1">
    <location>
        <begin position="1"/>
        <end position="48"/>
    </location>
</feature>
<keyword evidence="3" id="KW-1185">Reference proteome</keyword>
<protein>
    <submittedName>
        <fullName evidence="2">Uncharacterized protein</fullName>
    </submittedName>
</protein>